<dbReference type="SUPFAM" id="SSF50370">
    <property type="entry name" value="Ricin B-like lectins"/>
    <property type="match status" value="1"/>
</dbReference>
<dbReference type="HOGENOM" id="CLU_1161212_0_0_1"/>
<dbReference type="InterPro" id="IPR035992">
    <property type="entry name" value="Ricin_B-like_lectins"/>
</dbReference>
<evidence type="ECO:0000313" key="2">
    <source>
        <dbReference type="Proteomes" id="UP000027222"/>
    </source>
</evidence>
<sequence>MDSFILPPSNLKYRIENINAFQWKIVEDSLTTLPDGGGMYIIQTLKGDAIHSAPAEGDAHRCAVSQEDLGHHHVWEIQHLGNGKATIKNIRVGAFLNVQRSGLSESDWVPVLSKAAPALRWNVKKIGNFAYSITVKRPAPQHKHFVLTVENNAVALKLMNDEYNQLWFIDLIDPTHLMLHRHDLVPRLLKTDSPSRAQRNRVHKFDSSVDQSPLFHHITNSDHRQRKSIYGTGPEYFKF</sequence>
<accession>A0A067SN33</accession>
<dbReference type="EMBL" id="KL142389">
    <property type="protein sequence ID" value="KDR72321.1"/>
    <property type="molecule type" value="Genomic_DNA"/>
</dbReference>
<evidence type="ECO:0008006" key="3">
    <source>
        <dbReference type="Google" id="ProtNLM"/>
    </source>
</evidence>
<keyword evidence="2" id="KW-1185">Reference proteome</keyword>
<name>A0A067SN33_GALM3</name>
<dbReference type="Gene3D" id="2.80.10.50">
    <property type="match status" value="1"/>
</dbReference>
<dbReference type="Proteomes" id="UP000027222">
    <property type="component" value="Unassembled WGS sequence"/>
</dbReference>
<gene>
    <name evidence="1" type="ORF">GALMADRAFT_253140</name>
</gene>
<proteinExistence type="predicted"/>
<dbReference type="AlphaFoldDB" id="A0A067SN33"/>
<evidence type="ECO:0000313" key="1">
    <source>
        <dbReference type="EMBL" id="KDR72321.1"/>
    </source>
</evidence>
<reference evidence="2" key="1">
    <citation type="journal article" date="2014" name="Proc. Natl. Acad. Sci. U.S.A.">
        <title>Extensive sampling of basidiomycete genomes demonstrates inadequacy of the white-rot/brown-rot paradigm for wood decay fungi.</title>
        <authorList>
            <person name="Riley R."/>
            <person name="Salamov A.A."/>
            <person name="Brown D.W."/>
            <person name="Nagy L.G."/>
            <person name="Floudas D."/>
            <person name="Held B.W."/>
            <person name="Levasseur A."/>
            <person name="Lombard V."/>
            <person name="Morin E."/>
            <person name="Otillar R."/>
            <person name="Lindquist E.A."/>
            <person name="Sun H."/>
            <person name="LaButti K.M."/>
            <person name="Schmutz J."/>
            <person name="Jabbour D."/>
            <person name="Luo H."/>
            <person name="Baker S.E."/>
            <person name="Pisabarro A.G."/>
            <person name="Walton J.D."/>
            <person name="Blanchette R.A."/>
            <person name="Henrissat B."/>
            <person name="Martin F."/>
            <person name="Cullen D."/>
            <person name="Hibbett D.S."/>
            <person name="Grigoriev I.V."/>
        </authorList>
    </citation>
    <scope>NUCLEOTIDE SEQUENCE [LARGE SCALE GENOMIC DNA]</scope>
    <source>
        <strain evidence="2">CBS 339.88</strain>
    </source>
</reference>
<protein>
    <recommendedName>
        <fullName evidence="3">Ricin B lectin domain-containing protein</fullName>
    </recommendedName>
</protein>
<organism evidence="1 2">
    <name type="scientific">Galerina marginata (strain CBS 339.88)</name>
    <dbReference type="NCBI Taxonomy" id="685588"/>
    <lineage>
        <taxon>Eukaryota</taxon>
        <taxon>Fungi</taxon>
        <taxon>Dikarya</taxon>
        <taxon>Basidiomycota</taxon>
        <taxon>Agaricomycotina</taxon>
        <taxon>Agaricomycetes</taxon>
        <taxon>Agaricomycetidae</taxon>
        <taxon>Agaricales</taxon>
        <taxon>Agaricineae</taxon>
        <taxon>Strophariaceae</taxon>
        <taxon>Galerina</taxon>
    </lineage>
</organism>